<feature type="transmembrane region" description="Helical" evidence="2">
    <location>
        <begin position="216"/>
        <end position="236"/>
    </location>
</feature>
<comment type="caution">
    <text evidence="4">The sequence shown here is derived from an EMBL/GenBank/DDBJ whole genome shotgun (WGS) entry which is preliminary data.</text>
</comment>
<feature type="signal peptide" evidence="3">
    <location>
        <begin position="1"/>
        <end position="18"/>
    </location>
</feature>
<proteinExistence type="predicted"/>
<feature type="transmembrane region" description="Helical" evidence="2">
    <location>
        <begin position="183"/>
        <end position="204"/>
    </location>
</feature>
<keyword evidence="5" id="KW-1185">Reference proteome</keyword>
<keyword evidence="3" id="KW-0732">Signal</keyword>
<keyword evidence="2" id="KW-1133">Transmembrane helix</keyword>
<gene>
    <name evidence="4" type="ORF">ENSA5_52230</name>
</gene>
<organism evidence="4 5">
    <name type="scientific">Enhygromyxa salina</name>
    <dbReference type="NCBI Taxonomy" id="215803"/>
    <lineage>
        <taxon>Bacteria</taxon>
        <taxon>Pseudomonadati</taxon>
        <taxon>Myxococcota</taxon>
        <taxon>Polyangia</taxon>
        <taxon>Nannocystales</taxon>
        <taxon>Nannocystaceae</taxon>
        <taxon>Enhygromyxa</taxon>
    </lineage>
</organism>
<sequence>MLLAVLFTLLAWPLVVHAAARVTVPVGWLESGDAAPEAQRRASRWKDELGLRLAQVVSAPDNDRFAETIAVFERPEPVADKAFASESAALEALSAAVVNVVGSDPPEASGLRTTDAGVQVAWAQWQVEDLIYEGVLAPSGDSASIVIMTMLARDVDYHRNRLDGVIASLDGVTAPMPRFSLTWWRIGAPLVWLGLALALHAAMLRFVDQDHDHTQAGTRASVINLGLVALGTLITYFGLGDRELALVHAGSSLGGLTMWIAVSGIIVVGLHFLIAARYDRGVVQSAPASGIYSRTDMIRASVSSRSGVRPRPDNLAETSDVWAVPRDTLPDPGSSTQYAVHPGKQDER</sequence>
<dbReference type="AlphaFoldDB" id="A0A2S9XGS0"/>
<keyword evidence="2" id="KW-0472">Membrane</keyword>
<keyword evidence="2" id="KW-0812">Transmembrane</keyword>
<feature type="transmembrane region" description="Helical" evidence="2">
    <location>
        <begin position="256"/>
        <end position="276"/>
    </location>
</feature>
<name>A0A2S9XGS0_9BACT</name>
<protein>
    <submittedName>
        <fullName evidence="4">Uncharacterized protein</fullName>
    </submittedName>
</protein>
<dbReference type="Proteomes" id="UP000237968">
    <property type="component" value="Unassembled WGS sequence"/>
</dbReference>
<dbReference type="EMBL" id="PVNK01000229">
    <property type="protein sequence ID" value="PRP91881.1"/>
    <property type="molecule type" value="Genomic_DNA"/>
</dbReference>
<evidence type="ECO:0000313" key="4">
    <source>
        <dbReference type="EMBL" id="PRP91881.1"/>
    </source>
</evidence>
<evidence type="ECO:0000256" key="2">
    <source>
        <dbReference type="SAM" id="Phobius"/>
    </source>
</evidence>
<evidence type="ECO:0000313" key="5">
    <source>
        <dbReference type="Proteomes" id="UP000237968"/>
    </source>
</evidence>
<evidence type="ECO:0000256" key="1">
    <source>
        <dbReference type="SAM" id="MobiDB-lite"/>
    </source>
</evidence>
<feature type="region of interest" description="Disordered" evidence="1">
    <location>
        <begin position="302"/>
        <end position="348"/>
    </location>
</feature>
<accession>A0A2S9XGS0</accession>
<evidence type="ECO:0000256" key="3">
    <source>
        <dbReference type="SAM" id="SignalP"/>
    </source>
</evidence>
<feature type="chain" id="PRO_5015525663" evidence="3">
    <location>
        <begin position="19"/>
        <end position="348"/>
    </location>
</feature>
<reference evidence="4 5" key="1">
    <citation type="submission" date="2018-03" db="EMBL/GenBank/DDBJ databases">
        <title>Draft Genome Sequences of the Obligatory Marine Myxobacteria Enhygromyxa salina SWB005.</title>
        <authorList>
            <person name="Poehlein A."/>
            <person name="Moghaddam J.A."/>
            <person name="Harms H."/>
            <person name="Alanjari M."/>
            <person name="Koenig G.M."/>
            <person name="Daniel R."/>
            <person name="Schaeberle T.F."/>
        </authorList>
    </citation>
    <scope>NUCLEOTIDE SEQUENCE [LARGE SCALE GENOMIC DNA]</scope>
    <source>
        <strain evidence="4 5">SWB005</strain>
    </source>
</reference>